<comment type="caution">
    <text evidence="3">The sequence shown here is derived from an EMBL/GenBank/DDBJ whole genome shotgun (WGS) entry which is preliminary data.</text>
</comment>
<sequence length="438" mass="45548">MGMLIISIALMLFPAGARRHIDVATRLAPCEAGEWVPHEDCSGICDQDGVCKVARTYAEVAKGTKVKELPCTKCAVPSASSDALPCDGDWVPIGSCEGECDASGMCWHKRSFAEVAKGVEKYKVSCKCEESTAKPITDGTDTSDDSSAESPFCDGVWAPISSCEGECDASGMCWYKRSFAEVAKGVEKYQVSCKCDESMAAPITDGTGTSPISDDSSPESPLCDGVWAPSSSCEGECDASGMCWYKRSFAEVAKGVEKYQVSCKCDESMTAPITDGTGTSPISDDSSPESPLCDGVWAPISSCEGECDASGMCWYKRSFAEVAEGVQKYQVSCNCEESTASPTTTTTRTTTTTSTTSTKASSTSSSSELPPSSTSSTTSSLASTTSTTTTVTTTSTSTSTASSASTITDDDGSPGSARANRACGFALLFSALLGGSQL</sequence>
<evidence type="ECO:0000313" key="3">
    <source>
        <dbReference type="EMBL" id="CAK0901368.1"/>
    </source>
</evidence>
<evidence type="ECO:0008006" key="5">
    <source>
        <dbReference type="Google" id="ProtNLM"/>
    </source>
</evidence>
<reference evidence="3" key="1">
    <citation type="submission" date="2023-10" db="EMBL/GenBank/DDBJ databases">
        <authorList>
            <person name="Chen Y."/>
            <person name="Shah S."/>
            <person name="Dougan E. K."/>
            <person name="Thang M."/>
            <person name="Chan C."/>
        </authorList>
    </citation>
    <scope>NUCLEOTIDE SEQUENCE [LARGE SCALE GENOMIC DNA]</scope>
</reference>
<evidence type="ECO:0000256" key="2">
    <source>
        <dbReference type="SAM" id="SignalP"/>
    </source>
</evidence>
<feature type="chain" id="PRO_5045161900" description="Spondin-like TSP1 domain-containing protein" evidence="2">
    <location>
        <begin position="18"/>
        <end position="438"/>
    </location>
</feature>
<evidence type="ECO:0000256" key="1">
    <source>
        <dbReference type="SAM" id="MobiDB-lite"/>
    </source>
</evidence>
<feature type="region of interest" description="Disordered" evidence="1">
    <location>
        <begin position="338"/>
        <end position="416"/>
    </location>
</feature>
<keyword evidence="4" id="KW-1185">Reference proteome</keyword>
<name>A0ABN9XN94_9DINO</name>
<dbReference type="Proteomes" id="UP001189429">
    <property type="component" value="Unassembled WGS sequence"/>
</dbReference>
<evidence type="ECO:0000313" key="4">
    <source>
        <dbReference type="Proteomes" id="UP001189429"/>
    </source>
</evidence>
<gene>
    <name evidence="3" type="ORF">PCOR1329_LOCUS78337</name>
</gene>
<accession>A0ABN9XN94</accession>
<keyword evidence="2" id="KW-0732">Signal</keyword>
<protein>
    <recommendedName>
        <fullName evidence="5">Spondin-like TSP1 domain-containing protein</fullName>
    </recommendedName>
</protein>
<feature type="signal peptide" evidence="2">
    <location>
        <begin position="1"/>
        <end position="17"/>
    </location>
</feature>
<proteinExistence type="predicted"/>
<feature type="compositionally biased region" description="Low complexity" evidence="1">
    <location>
        <begin position="338"/>
        <end position="407"/>
    </location>
</feature>
<organism evidence="3 4">
    <name type="scientific">Prorocentrum cordatum</name>
    <dbReference type="NCBI Taxonomy" id="2364126"/>
    <lineage>
        <taxon>Eukaryota</taxon>
        <taxon>Sar</taxon>
        <taxon>Alveolata</taxon>
        <taxon>Dinophyceae</taxon>
        <taxon>Prorocentrales</taxon>
        <taxon>Prorocentraceae</taxon>
        <taxon>Prorocentrum</taxon>
    </lineage>
</organism>
<dbReference type="EMBL" id="CAUYUJ010020916">
    <property type="protein sequence ID" value="CAK0901368.1"/>
    <property type="molecule type" value="Genomic_DNA"/>
</dbReference>